<dbReference type="InterPro" id="IPR005135">
    <property type="entry name" value="Endo/exonuclease/phosphatase"/>
</dbReference>
<feature type="domain" description="Endonuclease/exonuclease/phosphatase" evidence="1">
    <location>
        <begin position="2"/>
        <end position="189"/>
    </location>
</feature>
<sequence>METKNPDDFVLSTFSWMGYASQHLVSPISPGAGGLALFWKQELEVEVLLSCPNFIDTRIKAEGRSFYATFLYGEPDRSKRKQVWEQVKILAENREDPWLLTGDFNDIVDASEKQGGPCRSEGSFTDLRTLMAECDLYDLKYMGNCLSWRGQRYNHLVKCRLDRVMANSSWIEEFPSGRCEYMRFEGSDHRPVLTRFDTEKKKSKGLFRYDRRLRKKHRSGKTDQ</sequence>
<dbReference type="Pfam" id="PF03372">
    <property type="entry name" value="Exo_endo_phos"/>
    <property type="match status" value="1"/>
</dbReference>
<dbReference type="Proteomes" id="UP001558713">
    <property type="component" value="Unassembled WGS sequence"/>
</dbReference>
<dbReference type="SUPFAM" id="SSF56219">
    <property type="entry name" value="DNase I-like"/>
    <property type="match status" value="1"/>
</dbReference>
<organism evidence="2 3">
    <name type="scientific">Cardamine amara subsp. amara</name>
    <dbReference type="NCBI Taxonomy" id="228776"/>
    <lineage>
        <taxon>Eukaryota</taxon>
        <taxon>Viridiplantae</taxon>
        <taxon>Streptophyta</taxon>
        <taxon>Embryophyta</taxon>
        <taxon>Tracheophyta</taxon>
        <taxon>Spermatophyta</taxon>
        <taxon>Magnoliopsida</taxon>
        <taxon>eudicotyledons</taxon>
        <taxon>Gunneridae</taxon>
        <taxon>Pentapetalae</taxon>
        <taxon>rosids</taxon>
        <taxon>malvids</taxon>
        <taxon>Brassicales</taxon>
        <taxon>Brassicaceae</taxon>
        <taxon>Cardamineae</taxon>
        <taxon>Cardamine</taxon>
    </lineage>
</organism>
<name>A0ABD1AQ39_CARAN</name>
<gene>
    <name evidence="2" type="ORF">V5N11_010520</name>
</gene>
<reference evidence="2 3" key="1">
    <citation type="submission" date="2024-04" db="EMBL/GenBank/DDBJ databases">
        <title>Genome assembly C_amara_ONT_v2.</title>
        <authorList>
            <person name="Yant L."/>
            <person name="Moore C."/>
            <person name="Slenker M."/>
        </authorList>
    </citation>
    <scope>NUCLEOTIDE SEQUENCE [LARGE SCALE GENOMIC DNA]</scope>
    <source>
        <tissue evidence="2">Leaf</tissue>
    </source>
</reference>
<evidence type="ECO:0000259" key="1">
    <source>
        <dbReference type="Pfam" id="PF03372"/>
    </source>
</evidence>
<dbReference type="Gene3D" id="3.60.10.10">
    <property type="entry name" value="Endonuclease/exonuclease/phosphatase"/>
    <property type="match status" value="1"/>
</dbReference>
<dbReference type="AlphaFoldDB" id="A0ABD1AQ39"/>
<dbReference type="InterPro" id="IPR036691">
    <property type="entry name" value="Endo/exonu/phosph_ase_sf"/>
</dbReference>
<protein>
    <recommendedName>
        <fullName evidence="1">Endonuclease/exonuclease/phosphatase domain-containing protein</fullName>
    </recommendedName>
</protein>
<dbReference type="PANTHER" id="PTHR33710">
    <property type="entry name" value="BNAC02G09200D PROTEIN"/>
    <property type="match status" value="1"/>
</dbReference>
<proteinExistence type="predicted"/>
<evidence type="ECO:0000313" key="3">
    <source>
        <dbReference type="Proteomes" id="UP001558713"/>
    </source>
</evidence>
<keyword evidence="3" id="KW-1185">Reference proteome</keyword>
<accession>A0ABD1AQ39</accession>
<comment type="caution">
    <text evidence="2">The sequence shown here is derived from an EMBL/GenBank/DDBJ whole genome shotgun (WGS) entry which is preliminary data.</text>
</comment>
<dbReference type="EMBL" id="JBANAX010000436">
    <property type="protein sequence ID" value="KAL1208842.1"/>
    <property type="molecule type" value="Genomic_DNA"/>
</dbReference>
<evidence type="ECO:0000313" key="2">
    <source>
        <dbReference type="EMBL" id="KAL1208842.1"/>
    </source>
</evidence>
<dbReference type="PANTHER" id="PTHR33710:SF79">
    <property type="entry name" value="OS06G0205337 PROTEIN"/>
    <property type="match status" value="1"/>
</dbReference>